<proteinExistence type="predicted"/>
<reference evidence="2 3" key="1">
    <citation type="submission" date="2020-05" db="EMBL/GenBank/DDBJ databases">
        <title>Electrophorus electricus (electric eel) genome, fEleEle1, primary haplotype.</title>
        <authorList>
            <person name="Myers G."/>
            <person name="Meyer A."/>
            <person name="Fedrigo O."/>
            <person name="Formenti G."/>
            <person name="Rhie A."/>
            <person name="Tracey A."/>
            <person name="Sims Y."/>
            <person name="Jarvis E.D."/>
        </authorList>
    </citation>
    <scope>NUCLEOTIDE SEQUENCE [LARGE SCALE GENOMIC DNA]</scope>
</reference>
<evidence type="ECO:0000313" key="3">
    <source>
        <dbReference type="Proteomes" id="UP000314983"/>
    </source>
</evidence>
<sequence length="74" mass="8402">MERPGKGPHITDTGLEKGPTSQTQVWRGLEKGPTSQTQVWRGLEKGPHITDTYGEAWKRAPHHILCPLMHFCFH</sequence>
<protein>
    <submittedName>
        <fullName evidence="2">Uncharacterized protein</fullName>
    </submittedName>
</protein>
<evidence type="ECO:0000256" key="1">
    <source>
        <dbReference type="SAM" id="MobiDB-lite"/>
    </source>
</evidence>
<dbReference type="Proteomes" id="UP000314983">
    <property type="component" value="Chromosome 14"/>
</dbReference>
<feature type="region of interest" description="Disordered" evidence="1">
    <location>
        <begin position="1"/>
        <end position="37"/>
    </location>
</feature>
<reference evidence="2" key="2">
    <citation type="submission" date="2025-08" db="UniProtKB">
        <authorList>
            <consortium name="Ensembl"/>
        </authorList>
    </citation>
    <scope>IDENTIFICATION</scope>
</reference>
<reference evidence="2" key="3">
    <citation type="submission" date="2025-09" db="UniProtKB">
        <authorList>
            <consortium name="Ensembl"/>
        </authorList>
    </citation>
    <scope>IDENTIFICATION</scope>
</reference>
<evidence type="ECO:0000313" key="2">
    <source>
        <dbReference type="Ensembl" id="ENSEEEP00000063116.1"/>
    </source>
</evidence>
<name>A0AAY5F248_ELEEL</name>
<accession>A0AAY5F248</accession>
<dbReference type="AlphaFoldDB" id="A0AAY5F248"/>
<keyword evidence="3" id="KW-1185">Reference proteome</keyword>
<dbReference type="Ensembl" id="ENSEEET00000061849.1">
    <property type="protein sequence ID" value="ENSEEEP00000063116.1"/>
    <property type="gene ID" value="ENSEEEG00000026249.1"/>
</dbReference>
<organism evidence="2 3">
    <name type="scientific">Electrophorus electricus</name>
    <name type="common">Electric eel</name>
    <name type="synonym">Gymnotus electricus</name>
    <dbReference type="NCBI Taxonomy" id="8005"/>
    <lineage>
        <taxon>Eukaryota</taxon>
        <taxon>Metazoa</taxon>
        <taxon>Chordata</taxon>
        <taxon>Craniata</taxon>
        <taxon>Vertebrata</taxon>
        <taxon>Euteleostomi</taxon>
        <taxon>Actinopterygii</taxon>
        <taxon>Neopterygii</taxon>
        <taxon>Teleostei</taxon>
        <taxon>Ostariophysi</taxon>
        <taxon>Gymnotiformes</taxon>
        <taxon>Gymnotoidei</taxon>
        <taxon>Gymnotidae</taxon>
        <taxon>Electrophorus</taxon>
    </lineage>
</organism>